<proteinExistence type="predicted"/>
<organism evidence="1 2">
    <name type="scientific">Prorocentrum cordatum</name>
    <dbReference type="NCBI Taxonomy" id="2364126"/>
    <lineage>
        <taxon>Eukaryota</taxon>
        <taxon>Sar</taxon>
        <taxon>Alveolata</taxon>
        <taxon>Dinophyceae</taxon>
        <taxon>Prorocentrales</taxon>
        <taxon>Prorocentraceae</taxon>
        <taxon>Prorocentrum</taxon>
    </lineage>
</organism>
<name>A0ABN9R6K4_9DINO</name>
<comment type="caution">
    <text evidence="1">The sequence shown here is derived from an EMBL/GenBank/DDBJ whole genome shotgun (WGS) entry which is preliminary data.</text>
</comment>
<keyword evidence="2" id="KW-1185">Reference proteome</keyword>
<dbReference type="EMBL" id="CAUYUJ010005647">
    <property type="protein sequence ID" value="CAK0814467.1"/>
    <property type="molecule type" value="Genomic_DNA"/>
</dbReference>
<accession>A0ABN9R6K4</accession>
<reference evidence="1" key="1">
    <citation type="submission" date="2023-10" db="EMBL/GenBank/DDBJ databases">
        <authorList>
            <person name="Chen Y."/>
            <person name="Shah S."/>
            <person name="Dougan E. K."/>
            <person name="Thang M."/>
            <person name="Chan C."/>
        </authorList>
    </citation>
    <scope>NUCLEOTIDE SEQUENCE [LARGE SCALE GENOMIC DNA]</scope>
</reference>
<dbReference type="Proteomes" id="UP001189429">
    <property type="component" value="Unassembled WGS sequence"/>
</dbReference>
<evidence type="ECO:0000313" key="2">
    <source>
        <dbReference type="Proteomes" id="UP001189429"/>
    </source>
</evidence>
<feature type="non-terminal residue" evidence="1">
    <location>
        <position position="267"/>
    </location>
</feature>
<protein>
    <recommendedName>
        <fullName evidence="3">RNA-directed RNA polymerase</fullName>
    </recommendedName>
</protein>
<evidence type="ECO:0000313" key="1">
    <source>
        <dbReference type="EMBL" id="CAK0814467.1"/>
    </source>
</evidence>
<evidence type="ECO:0008006" key="3">
    <source>
        <dbReference type="Google" id="ProtNLM"/>
    </source>
</evidence>
<gene>
    <name evidence="1" type="ORF">PCOR1329_LOCUS18053</name>
</gene>
<sequence>MAGTRFARKCRVAAEESRRRLEMQEWVRWKPRLAALREKNESAPPREDAGLHGRGIGITVRTRINTMRSHARAMETMSRWLPRAHGAPRPATIAHFIDCAHATAADPRGPRAPHKILRALVRTERAVGIGTSDRLSAQLEVRAVLRCDDHSRLPPQNLAFVDEGLTATLGRTKTSGAGRKMPELPLVVSRECYMLAPDWIQVGVDVWQGIADFERGYFLLRCDDAGLALVRKPARHAEASAATQEELRRMLKPAACTGKVFELLSEE</sequence>